<organism evidence="2 3">
    <name type="scientific">Gossypium aridum</name>
    <name type="common">American cotton</name>
    <name type="synonym">Erioxylum aridum</name>
    <dbReference type="NCBI Taxonomy" id="34290"/>
    <lineage>
        <taxon>Eukaryota</taxon>
        <taxon>Viridiplantae</taxon>
        <taxon>Streptophyta</taxon>
        <taxon>Embryophyta</taxon>
        <taxon>Tracheophyta</taxon>
        <taxon>Spermatophyta</taxon>
        <taxon>Magnoliopsida</taxon>
        <taxon>eudicotyledons</taxon>
        <taxon>Gunneridae</taxon>
        <taxon>Pentapetalae</taxon>
        <taxon>rosids</taxon>
        <taxon>malvids</taxon>
        <taxon>Malvales</taxon>
        <taxon>Malvaceae</taxon>
        <taxon>Malvoideae</taxon>
        <taxon>Gossypium</taxon>
    </lineage>
</organism>
<keyword evidence="3" id="KW-1185">Reference proteome</keyword>
<dbReference type="AlphaFoldDB" id="A0A7J8XMS1"/>
<dbReference type="EMBL" id="JABFAA010000008">
    <property type="protein sequence ID" value="MBA0688502.1"/>
    <property type="molecule type" value="Genomic_DNA"/>
</dbReference>
<dbReference type="Proteomes" id="UP000593577">
    <property type="component" value="Unassembled WGS sequence"/>
</dbReference>
<evidence type="ECO:0000256" key="1">
    <source>
        <dbReference type="SAM" id="MobiDB-lite"/>
    </source>
</evidence>
<gene>
    <name evidence="2" type="ORF">Goari_006285</name>
</gene>
<evidence type="ECO:0000313" key="2">
    <source>
        <dbReference type="EMBL" id="MBA0688502.1"/>
    </source>
</evidence>
<feature type="region of interest" description="Disordered" evidence="1">
    <location>
        <begin position="1"/>
        <end position="32"/>
    </location>
</feature>
<sequence>MGCNTDQAEGGPQMYSLEEFETSNSSTPKYEK</sequence>
<evidence type="ECO:0000313" key="3">
    <source>
        <dbReference type="Proteomes" id="UP000593577"/>
    </source>
</evidence>
<name>A0A7J8XMS1_GOSAI</name>
<protein>
    <submittedName>
        <fullName evidence="2">Uncharacterized protein</fullName>
    </submittedName>
</protein>
<accession>A0A7J8XMS1</accession>
<feature type="compositionally biased region" description="Polar residues" evidence="1">
    <location>
        <begin position="22"/>
        <end position="32"/>
    </location>
</feature>
<proteinExistence type="predicted"/>
<comment type="caution">
    <text evidence="2">The sequence shown here is derived from an EMBL/GenBank/DDBJ whole genome shotgun (WGS) entry which is preliminary data.</text>
</comment>
<reference evidence="2 3" key="1">
    <citation type="journal article" date="2019" name="Genome Biol. Evol.">
        <title>Insights into the evolution of the New World diploid cottons (Gossypium, subgenus Houzingenia) based on genome sequencing.</title>
        <authorList>
            <person name="Grover C.E."/>
            <person name="Arick M.A. 2nd"/>
            <person name="Thrash A."/>
            <person name="Conover J.L."/>
            <person name="Sanders W.S."/>
            <person name="Peterson D.G."/>
            <person name="Frelichowski J.E."/>
            <person name="Scheffler J.A."/>
            <person name="Scheffler B.E."/>
            <person name="Wendel J.F."/>
        </authorList>
    </citation>
    <scope>NUCLEOTIDE SEQUENCE [LARGE SCALE GENOMIC DNA]</scope>
    <source>
        <strain evidence="2">185</strain>
        <tissue evidence="2">Leaf</tissue>
    </source>
</reference>